<dbReference type="EMBL" id="JAMWJU010000001">
    <property type="protein sequence ID" value="MEB7542680.1"/>
    <property type="molecule type" value="Genomic_DNA"/>
</dbReference>
<comment type="caution">
    <text evidence="1">The sequence shown here is derived from an EMBL/GenBank/DDBJ whole genome shotgun (WGS) entry which is preliminary data.</text>
</comment>
<sequence length="313" mass="36194">MRQFFFFDGKKIPPKSLRYKKKDVQIEVMRDWFYDNYEDPANSCPYESREGGYQFIYGGPYDANEELQTMFGGLVKYDYIQELADDLQNECFDWSGRSDNADWYDDDLFEAVISSENPFNKFLENIQKIKDLASVEHPNNPKEHLLGILFTNVITALETLSVEMFIKSLENDDSYIANCIEKGNTDFKVSKDITALHFKGAGLNLIKEELVKSIKEHLIMASWHNTDKVVKRYKATFGIKVNKDWPIDEIEKATLTRNDLVHRGGKDKSNNVVIVTEEDLDRLIETAMLFARNLNESLKAALRSKVLGYEAEF</sequence>
<protein>
    <recommendedName>
        <fullName evidence="3">RiboL-PSP-HEPN domain-containing protein</fullName>
    </recommendedName>
</protein>
<evidence type="ECO:0000313" key="1">
    <source>
        <dbReference type="EMBL" id="MEB7542680.1"/>
    </source>
</evidence>
<organism evidence="1 2">
    <name type="scientific">Enterobacter huaxiensis</name>
    <dbReference type="NCBI Taxonomy" id="2494702"/>
    <lineage>
        <taxon>Bacteria</taxon>
        <taxon>Pseudomonadati</taxon>
        <taxon>Pseudomonadota</taxon>
        <taxon>Gammaproteobacteria</taxon>
        <taxon>Enterobacterales</taxon>
        <taxon>Enterobacteriaceae</taxon>
        <taxon>Enterobacter</taxon>
    </lineage>
</organism>
<evidence type="ECO:0008006" key="3">
    <source>
        <dbReference type="Google" id="ProtNLM"/>
    </source>
</evidence>
<keyword evidence="2" id="KW-1185">Reference proteome</keyword>
<name>A0ABU6EPL1_9ENTR</name>
<accession>A0ABU6EPL1</accession>
<reference evidence="1 2" key="1">
    <citation type="submission" date="2022-06" db="EMBL/GenBank/DDBJ databases">
        <title>Whole Genome analysis of Bacterial isolates collected during year 2020 from Guwahati, Assam, India.</title>
        <authorList>
            <person name="Mendem S.K."/>
            <person name="Rakshit O."/>
            <person name="Murugesan D."/>
            <person name="Saikia K."/>
            <person name="Shome R."/>
            <person name="Raisen C."/>
            <person name="Holmes M.A."/>
            <person name="Shome B.R."/>
        </authorList>
    </citation>
    <scope>NUCLEOTIDE SEQUENCE [LARGE SCALE GENOMIC DNA]</scope>
    <source>
        <strain evidence="1 2">Sil NS 53</strain>
    </source>
</reference>
<evidence type="ECO:0000313" key="2">
    <source>
        <dbReference type="Proteomes" id="UP001310558"/>
    </source>
</evidence>
<gene>
    <name evidence="1" type="ORF">NGC28_09480</name>
</gene>
<dbReference type="RefSeq" id="WP_196354566.1">
    <property type="nucleotide sequence ID" value="NZ_JAMWIR010000002.1"/>
</dbReference>
<dbReference type="Proteomes" id="UP001310558">
    <property type="component" value="Unassembled WGS sequence"/>
</dbReference>
<proteinExistence type="predicted"/>